<keyword evidence="3" id="KW-1185">Reference proteome</keyword>
<feature type="region of interest" description="Disordered" evidence="1">
    <location>
        <begin position="1"/>
        <end position="27"/>
    </location>
</feature>
<comment type="caution">
    <text evidence="2">The sequence shown here is derived from an EMBL/GenBank/DDBJ whole genome shotgun (WGS) entry which is preliminary data.</text>
</comment>
<evidence type="ECO:0000313" key="2">
    <source>
        <dbReference type="EMBL" id="MCX2563074.1"/>
    </source>
</evidence>
<accession>A0ABT3QCT8</accession>
<dbReference type="Proteomes" id="UP001301152">
    <property type="component" value="Unassembled WGS sequence"/>
</dbReference>
<organism evidence="2 3">
    <name type="scientific">Acetobacter thailandicus</name>
    <dbReference type="NCBI Taxonomy" id="1502842"/>
    <lineage>
        <taxon>Bacteria</taxon>
        <taxon>Pseudomonadati</taxon>
        <taxon>Pseudomonadota</taxon>
        <taxon>Alphaproteobacteria</taxon>
        <taxon>Acetobacterales</taxon>
        <taxon>Acetobacteraceae</taxon>
        <taxon>Acetobacter</taxon>
    </lineage>
</organism>
<reference evidence="2 3" key="1">
    <citation type="submission" date="2022-11" db="EMBL/GenBank/DDBJ databases">
        <title>Genome sequencing of Acetobacter type strain.</title>
        <authorList>
            <person name="Heo J."/>
            <person name="Lee D."/>
            <person name="Han B.-H."/>
            <person name="Hong S.-B."/>
            <person name="Kwon S.-W."/>
        </authorList>
    </citation>
    <scope>NUCLEOTIDE SEQUENCE [LARGE SCALE GENOMIC DNA]</scope>
    <source>
        <strain evidence="2 3">KACC 21253</strain>
    </source>
</reference>
<protein>
    <submittedName>
        <fullName evidence="2">Uncharacterized protein</fullName>
    </submittedName>
</protein>
<gene>
    <name evidence="2" type="ORF">OQ497_03745</name>
</gene>
<dbReference type="EMBL" id="JAPIUZ010000001">
    <property type="protein sequence ID" value="MCX2563074.1"/>
    <property type="molecule type" value="Genomic_DNA"/>
</dbReference>
<name>A0ABT3QCT8_9PROT</name>
<dbReference type="RefSeq" id="WP_173560069.1">
    <property type="nucleotide sequence ID" value="NZ_JAPIUZ010000001.1"/>
</dbReference>
<evidence type="ECO:0000313" key="3">
    <source>
        <dbReference type="Proteomes" id="UP001301152"/>
    </source>
</evidence>
<sequence length="111" mass="11865">MVALYTSSAQGSALSQPSSGNTENLSDSKLEAVFTELLNELTGSDGAKNNPHIKTITVMQNSKPSENSETSALHTTSDIRVITVVNHRPESTVSTSDTLPETRLITVVNHL</sequence>
<evidence type="ECO:0000256" key="1">
    <source>
        <dbReference type="SAM" id="MobiDB-lite"/>
    </source>
</evidence>
<proteinExistence type="predicted"/>